<comment type="caution">
    <text evidence="7">The sequence shown here is derived from an EMBL/GenBank/DDBJ whole genome shotgun (WGS) entry which is preliminary data.</text>
</comment>
<keyword evidence="8" id="KW-1185">Reference proteome</keyword>
<dbReference type="EC" id="2.7.11.1" evidence="2"/>
<dbReference type="EMBL" id="CM029049">
    <property type="protein sequence ID" value="KAG2571424.1"/>
    <property type="molecule type" value="Genomic_DNA"/>
</dbReference>
<comment type="catalytic activity">
    <reaction evidence="4">
        <text>L-threonyl-[protein] + ATP = O-phospho-L-threonyl-[protein] + ADP + H(+)</text>
        <dbReference type="Rhea" id="RHEA:46608"/>
        <dbReference type="Rhea" id="RHEA-COMP:11060"/>
        <dbReference type="Rhea" id="RHEA-COMP:11605"/>
        <dbReference type="ChEBI" id="CHEBI:15378"/>
        <dbReference type="ChEBI" id="CHEBI:30013"/>
        <dbReference type="ChEBI" id="CHEBI:30616"/>
        <dbReference type="ChEBI" id="CHEBI:61977"/>
        <dbReference type="ChEBI" id="CHEBI:456216"/>
        <dbReference type="EC" id="2.7.11.1"/>
    </reaction>
</comment>
<dbReference type="PANTHER" id="PTHR32444:SF118">
    <property type="entry name" value="OS09G0551150 PROTEIN"/>
    <property type="match status" value="1"/>
</dbReference>
<dbReference type="AlphaFoldDB" id="A0A8T0QLS7"/>
<evidence type="ECO:0000313" key="8">
    <source>
        <dbReference type="Proteomes" id="UP000823388"/>
    </source>
</evidence>
<evidence type="ECO:0000256" key="1">
    <source>
        <dbReference type="ARBA" id="ARBA00004479"/>
    </source>
</evidence>
<dbReference type="GO" id="GO:0016020">
    <property type="term" value="C:membrane"/>
    <property type="evidence" value="ECO:0007669"/>
    <property type="project" value="UniProtKB-SubCell"/>
</dbReference>
<evidence type="ECO:0000313" key="7">
    <source>
        <dbReference type="EMBL" id="KAG2571424.1"/>
    </source>
</evidence>
<evidence type="ECO:0000256" key="2">
    <source>
        <dbReference type="ARBA" id="ARBA00012513"/>
    </source>
</evidence>
<dbReference type="SUPFAM" id="SSF51110">
    <property type="entry name" value="alpha-D-mannose-specific plant lectins"/>
    <property type="match status" value="1"/>
</dbReference>
<proteinExistence type="predicted"/>
<name>A0A8T0QLS7_PANVG</name>
<comment type="catalytic activity">
    <reaction evidence="5">
        <text>L-seryl-[protein] + ATP = O-phospho-L-seryl-[protein] + ADP + H(+)</text>
        <dbReference type="Rhea" id="RHEA:17989"/>
        <dbReference type="Rhea" id="RHEA-COMP:9863"/>
        <dbReference type="Rhea" id="RHEA-COMP:11604"/>
        <dbReference type="ChEBI" id="CHEBI:15378"/>
        <dbReference type="ChEBI" id="CHEBI:29999"/>
        <dbReference type="ChEBI" id="CHEBI:30616"/>
        <dbReference type="ChEBI" id="CHEBI:83421"/>
        <dbReference type="ChEBI" id="CHEBI:456216"/>
        <dbReference type="EC" id="2.7.11.1"/>
    </reaction>
</comment>
<dbReference type="PANTHER" id="PTHR32444">
    <property type="entry name" value="BULB-TYPE LECTIN DOMAIN-CONTAINING PROTEIN"/>
    <property type="match status" value="1"/>
</dbReference>
<protein>
    <recommendedName>
        <fullName evidence="2">non-specific serine/threonine protein kinase</fullName>
        <ecNumber evidence="2">2.7.11.1</ecNumber>
    </recommendedName>
</protein>
<dbReference type="GO" id="GO:0004674">
    <property type="term" value="F:protein serine/threonine kinase activity"/>
    <property type="evidence" value="ECO:0007669"/>
    <property type="project" value="UniProtKB-EC"/>
</dbReference>
<evidence type="ECO:0000256" key="4">
    <source>
        <dbReference type="ARBA" id="ARBA00047899"/>
    </source>
</evidence>
<comment type="subcellular location">
    <subcellularLocation>
        <location evidence="1">Membrane</location>
        <topology evidence="1">Single-pass type I membrane protein</topology>
    </subcellularLocation>
</comment>
<reference evidence="7 8" key="1">
    <citation type="submission" date="2020-05" db="EMBL/GenBank/DDBJ databases">
        <title>WGS assembly of Panicum virgatum.</title>
        <authorList>
            <person name="Lovell J.T."/>
            <person name="Jenkins J."/>
            <person name="Shu S."/>
            <person name="Juenger T.E."/>
            <person name="Schmutz J."/>
        </authorList>
    </citation>
    <scope>NUCLEOTIDE SEQUENCE [LARGE SCALE GENOMIC DNA]</scope>
    <source>
        <strain evidence="8">cv. AP13</strain>
    </source>
</reference>
<sequence>MFSAVVASSLWASSLRPRTHQPRASTSAYDTTFPRERWCGSPTRPHLLEHEECCSSGAVLLNEGNLVLRSPSPNGTVLWQSFEPPTNTILLGMPFQVNYRARLAGRLVSWKGPEDPATGDFSLSGDFSSGLQYFIWRGPNLTWHSSLWNGGTMSPYKPIGDSSAPVILTTIMADGDEITLTYTLSDGSSGLRARMSYTG</sequence>
<organism evidence="7 8">
    <name type="scientific">Panicum virgatum</name>
    <name type="common">Blackwell switchgrass</name>
    <dbReference type="NCBI Taxonomy" id="38727"/>
    <lineage>
        <taxon>Eukaryota</taxon>
        <taxon>Viridiplantae</taxon>
        <taxon>Streptophyta</taxon>
        <taxon>Embryophyta</taxon>
        <taxon>Tracheophyta</taxon>
        <taxon>Spermatophyta</taxon>
        <taxon>Magnoliopsida</taxon>
        <taxon>Liliopsida</taxon>
        <taxon>Poales</taxon>
        <taxon>Poaceae</taxon>
        <taxon>PACMAD clade</taxon>
        <taxon>Panicoideae</taxon>
        <taxon>Panicodae</taxon>
        <taxon>Paniceae</taxon>
        <taxon>Panicinae</taxon>
        <taxon>Panicum</taxon>
        <taxon>Panicum sect. Hiantes</taxon>
    </lineage>
</organism>
<evidence type="ECO:0000256" key="5">
    <source>
        <dbReference type="ARBA" id="ARBA00048679"/>
    </source>
</evidence>
<dbReference type="InterPro" id="IPR001480">
    <property type="entry name" value="Bulb-type_lectin_dom"/>
</dbReference>
<dbReference type="Proteomes" id="UP000823388">
    <property type="component" value="Chromosome 7K"/>
</dbReference>
<dbReference type="InterPro" id="IPR036426">
    <property type="entry name" value="Bulb-type_lectin_dom_sf"/>
</dbReference>
<accession>A0A8T0QLS7</accession>
<dbReference type="Pfam" id="PF01453">
    <property type="entry name" value="B_lectin"/>
    <property type="match status" value="1"/>
</dbReference>
<evidence type="ECO:0000256" key="3">
    <source>
        <dbReference type="ARBA" id="ARBA00023170"/>
    </source>
</evidence>
<evidence type="ECO:0000259" key="6">
    <source>
        <dbReference type="Pfam" id="PF01453"/>
    </source>
</evidence>
<gene>
    <name evidence="7" type="ORF">PVAP13_7KG399202</name>
</gene>
<feature type="domain" description="Bulb-type lectin" evidence="6">
    <location>
        <begin position="56"/>
        <end position="111"/>
    </location>
</feature>
<keyword evidence="3" id="KW-0675">Receptor</keyword>
<dbReference type="GO" id="GO:0051707">
    <property type="term" value="P:response to other organism"/>
    <property type="evidence" value="ECO:0007669"/>
    <property type="project" value="UniProtKB-ARBA"/>
</dbReference>